<organism evidence="5 6">
    <name type="scientific">Aeromonas simiae</name>
    <dbReference type="NCBI Taxonomy" id="218936"/>
    <lineage>
        <taxon>Bacteria</taxon>
        <taxon>Pseudomonadati</taxon>
        <taxon>Pseudomonadota</taxon>
        <taxon>Gammaproteobacteria</taxon>
        <taxon>Aeromonadales</taxon>
        <taxon>Aeromonadaceae</taxon>
        <taxon>Aeromonas</taxon>
    </lineage>
</organism>
<dbReference type="Proteomes" id="UP000594034">
    <property type="component" value="Chromosome"/>
</dbReference>
<evidence type="ECO:0000256" key="3">
    <source>
        <dbReference type="ARBA" id="ARBA00023125"/>
    </source>
</evidence>
<dbReference type="KEGG" id="asim:FE240_13975"/>
<dbReference type="AlphaFoldDB" id="A0A5J6WZF4"/>
<dbReference type="InterPro" id="IPR052021">
    <property type="entry name" value="Type-I_RS_S_subunit"/>
</dbReference>
<name>A0A5J6WZF4_9GAMM</name>
<keyword evidence="3" id="KW-0238">DNA-binding</keyword>
<dbReference type="CDD" id="cd17266">
    <property type="entry name" value="RMtype1_S_Sau1132ORF3780P-TRD2-CR2_like"/>
    <property type="match status" value="1"/>
</dbReference>
<dbReference type="Gene3D" id="3.90.220.20">
    <property type="entry name" value="DNA methylase specificity domains"/>
    <property type="match status" value="2"/>
</dbReference>
<dbReference type="PANTHER" id="PTHR30408:SF13">
    <property type="entry name" value="TYPE I RESTRICTION ENZYME HINDI SPECIFICITY SUBUNIT"/>
    <property type="match status" value="1"/>
</dbReference>
<proteinExistence type="inferred from homology"/>
<dbReference type="REBASE" id="344574">
    <property type="entry name" value="S.AsiA6ORF13980P"/>
</dbReference>
<keyword evidence="6" id="KW-1185">Reference proteome</keyword>
<evidence type="ECO:0000313" key="6">
    <source>
        <dbReference type="Proteomes" id="UP000594034"/>
    </source>
</evidence>
<dbReference type="InterPro" id="IPR044946">
    <property type="entry name" value="Restrct_endonuc_typeI_TRD_sf"/>
</dbReference>
<comment type="similarity">
    <text evidence="1">Belongs to the type-I restriction system S methylase family.</text>
</comment>
<evidence type="ECO:0000259" key="4">
    <source>
        <dbReference type="Pfam" id="PF01420"/>
    </source>
</evidence>
<keyword evidence="5" id="KW-0540">Nuclease</keyword>
<keyword evidence="5" id="KW-0378">Hydrolase</keyword>
<gene>
    <name evidence="5" type="ORF">FE240_13975</name>
</gene>
<protein>
    <submittedName>
        <fullName evidence="5">Restriction endonuclease subunit S</fullName>
    </submittedName>
</protein>
<evidence type="ECO:0000256" key="1">
    <source>
        <dbReference type="ARBA" id="ARBA00010923"/>
    </source>
</evidence>
<dbReference type="EMBL" id="CP040449">
    <property type="protein sequence ID" value="QFI55704.1"/>
    <property type="molecule type" value="Genomic_DNA"/>
</dbReference>
<dbReference type="SUPFAM" id="SSF116734">
    <property type="entry name" value="DNA methylase specificity domain"/>
    <property type="match status" value="2"/>
</dbReference>
<accession>A0A5J6WZF4</accession>
<dbReference type="InterPro" id="IPR000055">
    <property type="entry name" value="Restrct_endonuc_typeI_TRD"/>
</dbReference>
<evidence type="ECO:0000256" key="2">
    <source>
        <dbReference type="ARBA" id="ARBA00022747"/>
    </source>
</evidence>
<dbReference type="GO" id="GO:0009307">
    <property type="term" value="P:DNA restriction-modification system"/>
    <property type="evidence" value="ECO:0007669"/>
    <property type="project" value="UniProtKB-KW"/>
</dbReference>
<feature type="domain" description="Type I restriction modification DNA specificity" evidence="4">
    <location>
        <begin position="182"/>
        <end position="356"/>
    </location>
</feature>
<dbReference type="CDD" id="cd17501">
    <property type="entry name" value="RMtype1_S_Vch69ORF1407P_TRD2-CR2_like"/>
    <property type="match status" value="1"/>
</dbReference>
<dbReference type="Pfam" id="PF01420">
    <property type="entry name" value="Methylase_S"/>
    <property type="match status" value="2"/>
</dbReference>
<feature type="domain" description="Type I restriction modification DNA specificity" evidence="4">
    <location>
        <begin position="11"/>
        <end position="152"/>
    </location>
</feature>
<dbReference type="PANTHER" id="PTHR30408">
    <property type="entry name" value="TYPE-1 RESTRICTION ENZYME ECOKI SPECIFICITY PROTEIN"/>
    <property type="match status" value="1"/>
</dbReference>
<reference evidence="5 6" key="1">
    <citation type="submission" date="2019-05" db="EMBL/GenBank/DDBJ databases">
        <title>OXA-830, a novel chromosomally encoded expanded-spectrum class D beta-lactamase in Aeromonas simiae.</title>
        <authorList>
            <person name="Zhou W."/>
            <person name="Chen Q."/>
        </authorList>
    </citation>
    <scope>NUCLEOTIDE SEQUENCE [LARGE SCALE GENOMIC DNA]</scope>
    <source>
        <strain evidence="5 6">A6</strain>
    </source>
</reference>
<dbReference type="GO" id="GO:0004519">
    <property type="term" value="F:endonuclease activity"/>
    <property type="evidence" value="ECO:0007669"/>
    <property type="project" value="UniProtKB-KW"/>
</dbReference>
<keyword evidence="5" id="KW-0255">Endonuclease</keyword>
<evidence type="ECO:0000313" key="5">
    <source>
        <dbReference type="EMBL" id="QFI55704.1"/>
    </source>
</evidence>
<keyword evidence="2" id="KW-0680">Restriction system</keyword>
<dbReference type="GO" id="GO:0003677">
    <property type="term" value="F:DNA binding"/>
    <property type="evidence" value="ECO:0007669"/>
    <property type="project" value="UniProtKB-KW"/>
</dbReference>
<dbReference type="RefSeq" id="WP_193001783.1">
    <property type="nucleotide sequence ID" value="NZ_CP040449.1"/>
</dbReference>
<sequence>MSIAQISLDCVFHFLNGKSPRPSSDGEFPIYGSNGKIGFSKEHNHERSIVIGRVGAYCGSVEVCESKFWGSDNTIILKPKDGHNLKYWFYRLKSYPLGNYSGGAAQPLLTQKTLKPIKINSHQIESEQFRIAEILSTYDDLIDNSTKRIGLLEKSACLLFREWFIRLQYPGHENANVKDGIPEGWTHGNVNDFYETASGGTPSRKNPDYFTGDINWVKTQELLDGYIFETDEKITEQAISESSAKIFPENTVLVAMYGATIGRLGILAKPSSTNQACCALITKHKDSNPFFAYLFLAENKQGLINLAQGAAQNNISQQVIRNYPMVLPAKNIMDAFVERVEPIFKLKQSLELQIKNLATARDLLLPRLMNGDITV</sequence>